<protein>
    <submittedName>
        <fullName evidence="3">Nicotianamine synthase family protein</fullName>
    </submittedName>
</protein>
<dbReference type="EMBL" id="LBRS01000001">
    <property type="protein sequence ID" value="KKQ02075.1"/>
    <property type="molecule type" value="Genomic_DNA"/>
</dbReference>
<dbReference type="PANTHER" id="PTHR32266:SF12">
    <property type="entry name" value="NICOTIANAMINE SYNTHASE 3"/>
    <property type="match status" value="1"/>
</dbReference>
<comment type="caution">
    <text evidence="3">The sequence shown here is derived from an EMBL/GenBank/DDBJ whole genome shotgun (WGS) entry which is preliminary data.</text>
</comment>
<keyword evidence="2" id="KW-0949">S-adenosyl-L-methionine</keyword>
<keyword evidence="1" id="KW-0808">Transferase</keyword>
<accession>A0A0G0ELU8</accession>
<evidence type="ECO:0000256" key="2">
    <source>
        <dbReference type="ARBA" id="ARBA00022691"/>
    </source>
</evidence>
<dbReference type="GO" id="GO:0030410">
    <property type="term" value="F:nicotianamine synthase activity"/>
    <property type="evidence" value="ECO:0007669"/>
    <property type="project" value="InterPro"/>
</dbReference>
<dbReference type="STRING" id="1618480.US11_C0001G0034"/>
<gene>
    <name evidence="3" type="ORF">US11_C0001G0034</name>
</gene>
<evidence type="ECO:0000313" key="3">
    <source>
        <dbReference type="EMBL" id="KKQ02075.1"/>
    </source>
</evidence>
<organism evidence="3 4">
    <name type="scientific">Candidatus Roizmanbacteria bacterium GW2011_GWA2_36_23</name>
    <dbReference type="NCBI Taxonomy" id="1618480"/>
    <lineage>
        <taxon>Bacteria</taxon>
        <taxon>Candidatus Roizmaniibacteriota</taxon>
    </lineage>
</organism>
<sequence>MQDNLLNQIENILNNIKNTFSQPYNAKSIIIIKKYFSELKTLVHKNISSFNKKLMASDKFNNLTTLSRQYYERLYMFDESETTLKLIRKRSIDKFISNNVTLADKEIEHLESLQFVPTSKICFIGSGPYPWSAIEYSYRLNVLVTCIDYRPEAIVLSKHLIDHFQLNDKVDVIQSDAMEIDYSPFSHVIIAAMVHPKKEILHKIYKSINKNVKIMIRSGIGPYRLFYEHVDVNILNEFGVFNKLRGNKYCELESYIITKQ</sequence>
<dbReference type="Pfam" id="PF03059">
    <property type="entry name" value="NAS"/>
    <property type="match status" value="1"/>
</dbReference>
<evidence type="ECO:0000256" key="1">
    <source>
        <dbReference type="ARBA" id="ARBA00022679"/>
    </source>
</evidence>
<evidence type="ECO:0000313" key="4">
    <source>
        <dbReference type="Proteomes" id="UP000034344"/>
    </source>
</evidence>
<dbReference type="InterPro" id="IPR029063">
    <property type="entry name" value="SAM-dependent_MTases_sf"/>
</dbReference>
<dbReference type="Gene3D" id="3.40.50.150">
    <property type="entry name" value="Vaccinia Virus protein VP39"/>
    <property type="match status" value="1"/>
</dbReference>
<dbReference type="InterPro" id="IPR004298">
    <property type="entry name" value="Nicotian_synth"/>
</dbReference>
<dbReference type="AlphaFoldDB" id="A0A0G0ELU8"/>
<proteinExistence type="predicted"/>
<dbReference type="GO" id="GO:0030418">
    <property type="term" value="P:nicotianamine biosynthetic process"/>
    <property type="evidence" value="ECO:0007669"/>
    <property type="project" value="InterPro"/>
</dbReference>
<dbReference type="PANTHER" id="PTHR32266">
    <property type="entry name" value="NICOTIANAMINE SYNTHASE 3"/>
    <property type="match status" value="1"/>
</dbReference>
<name>A0A0G0ELU8_9BACT</name>
<dbReference type="SUPFAM" id="SSF53335">
    <property type="entry name" value="S-adenosyl-L-methionine-dependent methyltransferases"/>
    <property type="match status" value="1"/>
</dbReference>
<dbReference type="Proteomes" id="UP000034344">
    <property type="component" value="Unassembled WGS sequence"/>
</dbReference>
<reference evidence="3 4" key="1">
    <citation type="journal article" date="2015" name="Nature">
        <title>rRNA introns, odd ribosomes, and small enigmatic genomes across a large radiation of phyla.</title>
        <authorList>
            <person name="Brown C.T."/>
            <person name="Hug L.A."/>
            <person name="Thomas B.C."/>
            <person name="Sharon I."/>
            <person name="Castelle C.J."/>
            <person name="Singh A."/>
            <person name="Wilkins M.J."/>
            <person name="Williams K.H."/>
            <person name="Banfield J.F."/>
        </authorList>
    </citation>
    <scope>NUCLEOTIDE SEQUENCE [LARGE SCALE GENOMIC DNA]</scope>
</reference>